<protein>
    <submittedName>
        <fullName evidence="1">Uncharacterized protein</fullName>
    </submittedName>
</protein>
<evidence type="ECO:0000313" key="2">
    <source>
        <dbReference type="Proteomes" id="UP000254209"/>
    </source>
</evidence>
<proteinExistence type="predicted"/>
<keyword evidence="2" id="KW-1185">Reference proteome</keyword>
<dbReference type="STRING" id="1120980.GCA_000745955_00578"/>
<reference evidence="1 2" key="1">
    <citation type="submission" date="2018-06" db="EMBL/GenBank/DDBJ databases">
        <authorList>
            <consortium name="Pathogen Informatics"/>
            <person name="Doyle S."/>
        </authorList>
    </citation>
    <scope>NUCLEOTIDE SEQUENCE [LARGE SCALE GENOMIC DNA]</scope>
    <source>
        <strain evidence="1 2">NCTC10283</strain>
    </source>
</reference>
<dbReference type="AlphaFoldDB" id="A0A376BV25"/>
<dbReference type="RefSeq" id="WP_034291476.1">
    <property type="nucleotide sequence ID" value="NZ_CP091519.2"/>
</dbReference>
<name>A0A376BV25_9NEIS</name>
<organism evidence="1 2">
    <name type="scientific">Alysiella crassa</name>
    <dbReference type="NCBI Taxonomy" id="153491"/>
    <lineage>
        <taxon>Bacteria</taxon>
        <taxon>Pseudomonadati</taxon>
        <taxon>Pseudomonadota</taxon>
        <taxon>Betaproteobacteria</taxon>
        <taxon>Neisseriales</taxon>
        <taxon>Neisseriaceae</taxon>
        <taxon>Alysiella</taxon>
    </lineage>
</organism>
<evidence type="ECO:0000313" key="1">
    <source>
        <dbReference type="EMBL" id="SSY80668.1"/>
    </source>
</evidence>
<sequence>MSETFIYEQPPFVVAILDEIARQNPQGQCSQYQLNVIVQAANMIIDALNHADVEQSHFC</sequence>
<dbReference type="EMBL" id="UFSO01000003">
    <property type="protein sequence ID" value="SSY80668.1"/>
    <property type="molecule type" value="Genomic_DNA"/>
</dbReference>
<dbReference type="Proteomes" id="UP000254209">
    <property type="component" value="Unassembled WGS sequence"/>
</dbReference>
<accession>A0A376BV25</accession>
<gene>
    <name evidence="1" type="ORF">NCTC10283_02228</name>
</gene>